<evidence type="ECO:0000313" key="2">
    <source>
        <dbReference type="EMBL" id="MCP9611753.1"/>
    </source>
</evidence>
<gene>
    <name evidence="2" type="ORF">NMU02_06585</name>
</gene>
<evidence type="ECO:0000313" key="3">
    <source>
        <dbReference type="Proteomes" id="UP001205603"/>
    </source>
</evidence>
<protein>
    <submittedName>
        <fullName evidence="2">SusD/RagB family nutrient-binding outer membrane lipoprotein</fullName>
    </submittedName>
</protein>
<accession>A0ABT1MJ72</accession>
<dbReference type="SUPFAM" id="SSF48452">
    <property type="entry name" value="TPR-like"/>
    <property type="match status" value="1"/>
</dbReference>
<organism evidence="2 3">
    <name type="scientific">Coprobacter tertius</name>
    <dbReference type="NCBI Taxonomy" id="2944915"/>
    <lineage>
        <taxon>Bacteria</taxon>
        <taxon>Pseudomonadati</taxon>
        <taxon>Bacteroidota</taxon>
        <taxon>Bacteroidia</taxon>
        <taxon>Bacteroidales</taxon>
        <taxon>Barnesiellaceae</taxon>
        <taxon>Coprobacter</taxon>
    </lineage>
</organism>
<comment type="caution">
    <text evidence="2">The sequence shown here is derived from an EMBL/GenBank/DDBJ whole genome shotgun (WGS) entry which is preliminary data.</text>
</comment>
<keyword evidence="3" id="KW-1185">Reference proteome</keyword>
<dbReference type="InterPro" id="IPR011990">
    <property type="entry name" value="TPR-like_helical_dom_sf"/>
</dbReference>
<name>A0ABT1MJ72_9BACT</name>
<feature type="chain" id="PRO_5046074276" evidence="1">
    <location>
        <begin position="22"/>
        <end position="520"/>
    </location>
</feature>
<reference evidence="2 3" key="1">
    <citation type="submission" date="2022-07" db="EMBL/GenBank/DDBJ databases">
        <title>Fecal culturing of patients with breast cancer.</title>
        <authorList>
            <person name="Teng N.M.Y."/>
            <person name="Kiu R."/>
            <person name="Evans R."/>
            <person name="Baker D.J."/>
            <person name="Zenner C."/>
            <person name="Robinson S.D."/>
            <person name="Hall L.J."/>
        </authorList>
    </citation>
    <scope>NUCLEOTIDE SEQUENCE [LARGE SCALE GENOMIC DNA]</scope>
    <source>
        <strain evidence="2 3">LH1063</strain>
    </source>
</reference>
<evidence type="ECO:0000256" key="1">
    <source>
        <dbReference type="SAM" id="SignalP"/>
    </source>
</evidence>
<keyword evidence="1" id="KW-0732">Signal</keyword>
<dbReference type="Pfam" id="PF12741">
    <property type="entry name" value="SusD-like"/>
    <property type="match status" value="1"/>
</dbReference>
<sequence>MKHLKKSAQAWFLLLLLTAGSGCTDHFDEMNKNPYQVTKDELGRENYNVGSTLKTLQGLVVPTEEHLNQFVEILAGGAFAGYAGSTIDTWASKFSTYNPPSDWLKAPFVDVFEKTYPAYRDMFNQTEDPVARALAVLLKVAIMHRETDIYGPIPYSKVVLPTGDISLTAPYDSQKDVYNEMFNDLENVDKVLTENKDLSPEAFRKFDDVYYGDIGKWLKYLHSLQLRMAMRLVYIDPVLAQQIAEKAVSEGVITANADNALLHVEENRIAMIYNDWNDHRVGAEIINYMNGFKDPRREKMFTKVGDDFIGMRIGTDPDDKDKWVKSFSKPIITDSDPILWMNAAEVTFLRAEGALRNWAMGGEARDLYEQGIRLSFEEKGVKGADEYIKDQTSQYPDVYTPPVGPGYTSKLSDITIMWEDGQPNFERNLERIIVQKWIAIYPLGIESWAEFRRTGYPKLMPVALNKSGGSIPEGTWIRRLPYPAEEYSLNRTNVTAAVGMLNGPDTGGTPVWWDNKKNLN</sequence>
<dbReference type="PROSITE" id="PS51257">
    <property type="entry name" value="PROKAR_LIPOPROTEIN"/>
    <property type="match status" value="1"/>
</dbReference>
<feature type="signal peptide" evidence="1">
    <location>
        <begin position="1"/>
        <end position="21"/>
    </location>
</feature>
<dbReference type="InterPro" id="IPR024302">
    <property type="entry name" value="SusD-like"/>
</dbReference>
<dbReference type="RefSeq" id="WP_255026749.1">
    <property type="nucleotide sequence ID" value="NZ_JANDHW010000005.1"/>
</dbReference>
<keyword evidence="2" id="KW-0449">Lipoprotein</keyword>
<dbReference type="Proteomes" id="UP001205603">
    <property type="component" value="Unassembled WGS sequence"/>
</dbReference>
<dbReference type="Gene3D" id="1.25.40.390">
    <property type="match status" value="1"/>
</dbReference>
<dbReference type="EMBL" id="JANDHW010000005">
    <property type="protein sequence ID" value="MCP9611753.1"/>
    <property type="molecule type" value="Genomic_DNA"/>
</dbReference>
<proteinExistence type="predicted"/>